<evidence type="ECO:0000313" key="14">
    <source>
        <dbReference type="EMBL" id="KAK4424838.1"/>
    </source>
</evidence>
<evidence type="ECO:0000256" key="8">
    <source>
        <dbReference type="ARBA" id="ARBA00022801"/>
    </source>
</evidence>
<comment type="catalytic activity">
    <reaction evidence="1 11">
        <text>Hydrolysis of terminal non-reducing beta-D-galactose residues in beta-D-galactosides.</text>
        <dbReference type="EC" id="3.2.1.23"/>
    </reaction>
</comment>
<evidence type="ECO:0000313" key="15">
    <source>
        <dbReference type="Proteomes" id="UP001293254"/>
    </source>
</evidence>
<keyword evidence="6" id="KW-0964">Secreted</keyword>
<evidence type="ECO:0000256" key="7">
    <source>
        <dbReference type="ARBA" id="ARBA00022729"/>
    </source>
</evidence>
<evidence type="ECO:0000256" key="6">
    <source>
        <dbReference type="ARBA" id="ARBA00022525"/>
    </source>
</evidence>
<dbReference type="Gene3D" id="2.60.120.260">
    <property type="entry name" value="Galactose-binding domain-like"/>
    <property type="match status" value="1"/>
</dbReference>
<dbReference type="EMBL" id="JACGWO010000006">
    <property type="protein sequence ID" value="KAK4424838.1"/>
    <property type="molecule type" value="Genomic_DNA"/>
</dbReference>
<feature type="domain" description="SUEL-type lectin" evidence="13">
    <location>
        <begin position="652"/>
        <end position="737"/>
    </location>
</feature>
<dbReference type="PANTHER" id="PTHR23421">
    <property type="entry name" value="BETA-GALACTOSIDASE RELATED"/>
    <property type="match status" value="1"/>
</dbReference>
<dbReference type="SUPFAM" id="SSF51445">
    <property type="entry name" value="(Trans)glycosidases"/>
    <property type="match status" value="1"/>
</dbReference>
<keyword evidence="10 11" id="KW-0326">Glycosidase</keyword>
<comment type="similarity">
    <text evidence="3 12">Belongs to the glycosyl hydrolase 35 family.</text>
</comment>
<dbReference type="GO" id="GO:0005975">
    <property type="term" value="P:carbohydrate metabolic process"/>
    <property type="evidence" value="ECO:0007669"/>
    <property type="project" value="InterPro"/>
</dbReference>
<dbReference type="InterPro" id="IPR041392">
    <property type="entry name" value="GHD"/>
</dbReference>
<protein>
    <recommendedName>
        <fullName evidence="4 11">Beta-galactosidase</fullName>
        <ecNumber evidence="4 11">3.2.1.23</ecNumber>
    </recommendedName>
</protein>
<dbReference type="InterPro" id="IPR001944">
    <property type="entry name" value="Glycoside_Hdrlase_35"/>
</dbReference>
<name>A0AAE1Y6Y6_9LAMI</name>
<comment type="subcellular location">
    <subcellularLocation>
        <location evidence="2">Secreted</location>
        <location evidence="2">Extracellular space</location>
        <location evidence="2">Apoplast</location>
    </subcellularLocation>
</comment>
<evidence type="ECO:0000259" key="13">
    <source>
        <dbReference type="PROSITE" id="PS50228"/>
    </source>
</evidence>
<accession>A0AAE1Y6Y6</accession>
<dbReference type="SUPFAM" id="SSF49785">
    <property type="entry name" value="Galactose-binding domain-like"/>
    <property type="match status" value="2"/>
</dbReference>
<gene>
    <name evidence="14" type="ORF">Salat_1677400</name>
</gene>
<dbReference type="Pfam" id="PF01301">
    <property type="entry name" value="Glyco_hydro_35"/>
    <property type="match status" value="1"/>
</dbReference>
<dbReference type="InterPro" id="IPR019801">
    <property type="entry name" value="Glyco_hydro_35_CS"/>
</dbReference>
<dbReference type="Pfam" id="PF21467">
    <property type="entry name" value="BetaGal_gal-bd"/>
    <property type="match status" value="1"/>
</dbReference>
<dbReference type="PROSITE" id="PS01182">
    <property type="entry name" value="GLYCOSYL_HYDROL_F35"/>
    <property type="match status" value="1"/>
</dbReference>
<dbReference type="Proteomes" id="UP001293254">
    <property type="component" value="Unassembled WGS sequence"/>
</dbReference>
<dbReference type="FunFam" id="3.20.20.80:FF:000098">
    <property type="entry name" value="Beta-galactosidase"/>
    <property type="match status" value="1"/>
</dbReference>
<keyword evidence="9" id="KW-0325">Glycoprotein</keyword>
<dbReference type="EC" id="3.2.1.23" evidence="4 11"/>
<proteinExistence type="inferred from homology"/>
<keyword evidence="15" id="KW-1185">Reference proteome</keyword>
<keyword evidence="7" id="KW-0732">Signal</keyword>
<evidence type="ECO:0000256" key="3">
    <source>
        <dbReference type="ARBA" id="ARBA00009809"/>
    </source>
</evidence>
<dbReference type="InterPro" id="IPR048913">
    <property type="entry name" value="BetaGal_gal-bd"/>
</dbReference>
<evidence type="ECO:0000256" key="4">
    <source>
        <dbReference type="ARBA" id="ARBA00012756"/>
    </source>
</evidence>
<reference evidence="14" key="1">
    <citation type="submission" date="2020-06" db="EMBL/GenBank/DDBJ databases">
        <authorList>
            <person name="Li T."/>
            <person name="Hu X."/>
            <person name="Zhang T."/>
            <person name="Song X."/>
            <person name="Zhang H."/>
            <person name="Dai N."/>
            <person name="Sheng W."/>
            <person name="Hou X."/>
            <person name="Wei L."/>
        </authorList>
    </citation>
    <scope>NUCLEOTIDE SEQUENCE</scope>
    <source>
        <strain evidence="14">3651</strain>
        <tissue evidence="14">Leaf</tissue>
    </source>
</reference>
<dbReference type="InterPro" id="IPR031330">
    <property type="entry name" value="Gly_Hdrlase_35_cat"/>
</dbReference>
<dbReference type="GO" id="GO:0048046">
    <property type="term" value="C:apoplast"/>
    <property type="evidence" value="ECO:0007669"/>
    <property type="project" value="UniProtKB-SubCell"/>
</dbReference>
<dbReference type="Gene3D" id="3.20.20.80">
    <property type="entry name" value="Glycosidases"/>
    <property type="match status" value="1"/>
</dbReference>
<evidence type="ECO:0000256" key="11">
    <source>
        <dbReference type="RuleBase" id="RU000675"/>
    </source>
</evidence>
<organism evidence="14 15">
    <name type="scientific">Sesamum alatum</name>
    <dbReference type="NCBI Taxonomy" id="300844"/>
    <lineage>
        <taxon>Eukaryota</taxon>
        <taxon>Viridiplantae</taxon>
        <taxon>Streptophyta</taxon>
        <taxon>Embryophyta</taxon>
        <taxon>Tracheophyta</taxon>
        <taxon>Spermatophyta</taxon>
        <taxon>Magnoliopsida</taxon>
        <taxon>eudicotyledons</taxon>
        <taxon>Gunneridae</taxon>
        <taxon>Pentapetalae</taxon>
        <taxon>asterids</taxon>
        <taxon>lamiids</taxon>
        <taxon>Lamiales</taxon>
        <taxon>Pedaliaceae</taxon>
        <taxon>Sesamum</taxon>
    </lineage>
</organism>
<evidence type="ECO:0000256" key="5">
    <source>
        <dbReference type="ARBA" id="ARBA00022523"/>
    </source>
</evidence>
<comment type="caution">
    <text evidence="14">The sequence shown here is derived from an EMBL/GenBank/DDBJ whole genome shotgun (WGS) entry which is preliminary data.</text>
</comment>
<sequence>MNCVASDEVTYNERAIEINGQGRIIISGSIHYPRSTPQMWPDLIKKAKDGGLNTIETYVFWNAHEPERRQYDFSGNLDLIRFLKLIQEQELYAFLRIGPYICAEWNYGGLPVWLHNIPDIKMRTANALFMNEMKNFTTLIVDMLKTEKLFASQGGPVILSQIENEYGDVKNSYGNNGKSYIEWCENFALSLEIGVPWVMCRESDAPSPIMDACNGWYCDQYYPKHKIPKIWTESWTGWFNEWGGRNPHRTAEDLAFAVARFFQYGGTVINYYMYHGGTNFGRMAGGPYISTTYNYDAPLDEYGNLNQPKWGHLRQLHHILASLEDFLIHGHVKNIDYGNMMSATIYEHNGRRICFFGNSNARHDITINFEGKKYIVPAWSVSILPDCISEVYNSAQRPHEVEDKSTELVWSWRNEPIQLYEDEISERFHAKQLLKQKMVTNDTSDYLWYMTSIDVDENETMWGEEVILEVHTNGHILHAFVNGEHVESEWRENRPYKFAFRRTIKLNKGTNSLSLLSVTVGLPNSGAYFDQIEQGVLGPAKFKALRGEDPVVVDLLGLGKSIAWVNGHNIGRYWPSFLVGEDGCESSCDFRGAYNNHKCSTNCGKSSQRWYHVPRSFLHEANNTLVLMEEFGGSPLLVNFQTVTIEKACGSAYEGNALELSCQGGKIISDITFASYGDPKGYCEDYEKGSCESPNTLSIIKKECIGHERCSIDVSDNAFGPTNCATSLKRLIVEAIC</sequence>
<evidence type="ECO:0000256" key="10">
    <source>
        <dbReference type="ARBA" id="ARBA00023295"/>
    </source>
</evidence>
<dbReference type="InterPro" id="IPR017853">
    <property type="entry name" value="GH"/>
</dbReference>
<dbReference type="InterPro" id="IPR000922">
    <property type="entry name" value="Lectin_gal-bd_dom"/>
</dbReference>
<dbReference type="CDD" id="cd22842">
    <property type="entry name" value="Gal_Rha_Lectin_BGal"/>
    <property type="match status" value="1"/>
</dbReference>
<evidence type="ECO:0000256" key="12">
    <source>
        <dbReference type="RuleBase" id="RU003679"/>
    </source>
</evidence>
<dbReference type="InterPro" id="IPR008979">
    <property type="entry name" value="Galactose-bd-like_sf"/>
</dbReference>
<dbReference type="GO" id="GO:0004565">
    <property type="term" value="F:beta-galactosidase activity"/>
    <property type="evidence" value="ECO:0007669"/>
    <property type="project" value="UniProtKB-EC"/>
</dbReference>
<keyword evidence="5" id="KW-0052">Apoplast</keyword>
<dbReference type="Pfam" id="PF02140">
    <property type="entry name" value="SUEL_Lectin"/>
    <property type="match status" value="1"/>
</dbReference>
<dbReference type="InterPro" id="IPR043159">
    <property type="entry name" value="Lectin_gal-bd_sf"/>
</dbReference>
<dbReference type="Gene3D" id="2.60.120.740">
    <property type="match status" value="1"/>
</dbReference>
<evidence type="ECO:0000256" key="9">
    <source>
        <dbReference type="ARBA" id="ARBA00023180"/>
    </source>
</evidence>
<dbReference type="AlphaFoldDB" id="A0AAE1Y6Y6"/>
<dbReference type="Pfam" id="PF17834">
    <property type="entry name" value="GHD"/>
    <property type="match status" value="1"/>
</dbReference>
<keyword evidence="8 11" id="KW-0378">Hydrolase</keyword>
<dbReference type="PRINTS" id="PR00742">
    <property type="entry name" value="GLHYDRLASE35"/>
</dbReference>
<dbReference type="GO" id="GO:0030246">
    <property type="term" value="F:carbohydrate binding"/>
    <property type="evidence" value="ECO:0007669"/>
    <property type="project" value="InterPro"/>
</dbReference>
<reference evidence="14" key="2">
    <citation type="journal article" date="2024" name="Plant">
        <title>Genomic evolution and insights into agronomic trait innovations of Sesamum species.</title>
        <authorList>
            <person name="Miao H."/>
            <person name="Wang L."/>
            <person name="Qu L."/>
            <person name="Liu H."/>
            <person name="Sun Y."/>
            <person name="Le M."/>
            <person name="Wang Q."/>
            <person name="Wei S."/>
            <person name="Zheng Y."/>
            <person name="Lin W."/>
            <person name="Duan Y."/>
            <person name="Cao H."/>
            <person name="Xiong S."/>
            <person name="Wang X."/>
            <person name="Wei L."/>
            <person name="Li C."/>
            <person name="Ma Q."/>
            <person name="Ju M."/>
            <person name="Zhao R."/>
            <person name="Li G."/>
            <person name="Mu C."/>
            <person name="Tian Q."/>
            <person name="Mei H."/>
            <person name="Zhang T."/>
            <person name="Gao T."/>
            <person name="Zhang H."/>
        </authorList>
    </citation>
    <scope>NUCLEOTIDE SEQUENCE</scope>
    <source>
        <strain evidence="14">3651</strain>
    </source>
</reference>
<evidence type="ECO:0000256" key="2">
    <source>
        <dbReference type="ARBA" id="ARBA00004271"/>
    </source>
</evidence>
<evidence type="ECO:0000256" key="1">
    <source>
        <dbReference type="ARBA" id="ARBA00001412"/>
    </source>
</evidence>
<dbReference type="FunFam" id="2.60.120.260:FF:000142">
    <property type="entry name" value="Beta-galactosidase"/>
    <property type="match status" value="1"/>
</dbReference>
<dbReference type="PROSITE" id="PS50228">
    <property type="entry name" value="SUEL_LECTIN"/>
    <property type="match status" value="1"/>
</dbReference>